<sequence>MRLVAGDPASIDRLDILVFCTLRNEIARLPGFLAHHRALGVRRFLIVDNASTDGSADFLADQGDVILWRAEASYRLARFGMDWINHLLARYGQGHWCLTLDADERLVYPYWQTRPLSALTEWLESQGREAFGAMMLDLYPKGPLSAGGGLEWFDAGNYVIQRKPGLNCLWLQGGPRARAFFADKPRQAPTLTKIPLVRWHWRYAYHNATHSLLPPRLNAVYDKGELTSGLLLHDKFRPLVLDKSAEEKFRRAHFGRPEDFDPYYDSLIADPELWHPHSTRLTGSWRQLEALGLMSRGGWV</sequence>
<evidence type="ECO:0000313" key="2">
    <source>
        <dbReference type="Proteomes" id="UP000638981"/>
    </source>
</evidence>
<reference evidence="1" key="1">
    <citation type="journal article" date="2014" name="Int. J. Syst. Evol. Microbiol.">
        <title>Complete genome sequence of Corynebacterium casei LMG S-19264T (=DSM 44701T), isolated from a smear-ripened cheese.</title>
        <authorList>
            <consortium name="US DOE Joint Genome Institute (JGI-PGF)"/>
            <person name="Walter F."/>
            <person name="Albersmeier A."/>
            <person name="Kalinowski J."/>
            <person name="Ruckert C."/>
        </authorList>
    </citation>
    <scope>NUCLEOTIDE SEQUENCE</scope>
    <source>
        <strain evidence="1">KCTC 23310</strain>
    </source>
</reference>
<accession>A0A918TI14</accession>
<dbReference type="SUPFAM" id="SSF53448">
    <property type="entry name" value="Nucleotide-diphospho-sugar transferases"/>
    <property type="match status" value="1"/>
</dbReference>
<comment type="caution">
    <text evidence="1">The sequence shown here is derived from an EMBL/GenBank/DDBJ whole genome shotgun (WGS) entry which is preliminary data.</text>
</comment>
<evidence type="ECO:0000313" key="1">
    <source>
        <dbReference type="EMBL" id="GHC50191.1"/>
    </source>
</evidence>
<keyword evidence="2" id="KW-1185">Reference proteome</keyword>
<gene>
    <name evidence="1" type="ORF">GCM10007315_10520</name>
</gene>
<evidence type="ECO:0008006" key="3">
    <source>
        <dbReference type="Google" id="ProtNLM"/>
    </source>
</evidence>
<dbReference type="AlphaFoldDB" id="A0A918TI14"/>
<organism evidence="1 2">
    <name type="scientific">Neogemmobacter tilapiae</name>
    <dbReference type="NCBI Taxonomy" id="875041"/>
    <lineage>
        <taxon>Bacteria</taxon>
        <taxon>Pseudomonadati</taxon>
        <taxon>Pseudomonadota</taxon>
        <taxon>Alphaproteobacteria</taxon>
        <taxon>Rhodobacterales</taxon>
        <taxon>Paracoccaceae</taxon>
        <taxon>Neogemmobacter</taxon>
    </lineage>
</organism>
<proteinExistence type="predicted"/>
<protein>
    <recommendedName>
        <fullName evidence="3">Glycosyltransferase family 2 protein</fullName>
    </recommendedName>
</protein>
<name>A0A918TI14_9RHOB</name>
<dbReference type="Pfam" id="PF13704">
    <property type="entry name" value="Glyco_tranf_2_4"/>
    <property type="match status" value="1"/>
</dbReference>
<reference evidence="1" key="2">
    <citation type="submission" date="2020-09" db="EMBL/GenBank/DDBJ databases">
        <authorList>
            <person name="Sun Q."/>
            <person name="Kim S."/>
        </authorList>
    </citation>
    <scope>NUCLEOTIDE SEQUENCE</scope>
    <source>
        <strain evidence="1">KCTC 23310</strain>
    </source>
</reference>
<dbReference type="Proteomes" id="UP000638981">
    <property type="component" value="Unassembled WGS sequence"/>
</dbReference>
<dbReference type="EMBL" id="BMYJ01000003">
    <property type="protein sequence ID" value="GHC50191.1"/>
    <property type="molecule type" value="Genomic_DNA"/>
</dbReference>
<dbReference type="InterPro" id="IPR029044">
    <property type="entry name" value="Nucleotide-diphossugar_trans"/>
</dbReference>